<dbReference type="Pfam" id="PF10266">
    <property type="entry name" value="Strumpellin"/>
    <property type="match status" value="1"/>
</dbReference>
<reference evidence="2" key="1">
    <citation type="submission" date="2021-02" db="EMBL/GenBank/DDBJ databases">
        <authorList>
            <person name="Nowell W R."/>
        </authorList>
    </citation>
    <scope>NUCLEOTIDE SEQUENCE</scope>
</reference>
<dbReference type="Proteomes" id="UP000663868">
    <property type="component" value="Unassembled WGS sequence"/>
</dbReference>
<comment type="caution">
    <text evidence="2">The sequence shown here is derived from an EMBL/GenBank/DDBJ whole genome shotgun (WGS) entry which is preliminary data.</text>
</comment>
<name>A0A820PI82_9BILA</name>
<sequence>MFTMLASIVYLQINTLRELPLRAEKDKLREYAQLDERYQVAKLTHDISIFTESMLMMKTTLVGIIKLDPKRVLEDGIRKELVKQVATALHNGLTFNPRAKNSELISKLDALGNQMDGFRRSFEYVQDYVVKINIRKVVLDLAG</sequence>
<evidence type="ECO:0000256" key="1">
    <source>
        <dbReference type="ARBA" id="ARBA00006224"/>
    </source>
</evidence>
<dbReference type="PANTHER" id="PTHR15691:SF6">
    <property type="entry name" value="WASH COMPLEX SUBUNIT 5"/>
    <property type="match status" value="1"/>
</dbReference>
<gene>
    <name evidence="2" type="ORF">KXQ929_LOCUS51237</name>
</gene>
<dbReference type="GO" id="GO:0071203">
    <property type="term" value="C:WASH complex"/>
    <property type="evidence" value="ECO:0007669"/>
    <property type="project" value="InterPro"/>
</dbReference>
<protein>
    <submittedName>
        <fullName evidence="2">Uncharacterized protein</fullName>
    </submittedName>
</protein>
<feature type="non-terminal residue" evidence="2">
    <location>
        <position position="143"/>
    </location>
</feature>
<evidence type="ECO:0000313" key="2">
    <source>
        <dbReference type="EMBL" id="CAF4404923.1"/>
    </source>
</evidence>
<dbReference type="PANTHER" id="PTHR15691">
    <property type="entry name" value="WASH COMPLEX SUBUNIT 5"/>
    <property type="match status" value="1"/>
</dbReference>
<proteinExistence type="inferred from homology"/>
<dbReference type="GO" id="GO:0005768">
    <property type="term" value="C:endosome"/>
    <property type="evidence" value="ECO:0007669"/>
    <property type="project" value="TreeGrafter"/>
</dbReference>
<dbReference type="InterPro" id="IPR019393">
    <property type="entry name" value="WASH_strumpellin"/>
</dbReference>
<dbReference type="GO" id="GO:0007032">
    <property type="term" value="P:endosome organization"/>
    <property type="evidence" value="ECO:0007669"/>
    <property type="project" value="TreeGrafter"/>
</dbReference>
<dbReference type="AlphaFoldDB" id="A0A820PI82"/>
<dbReference type="GO" id="GO:0030041">
    <property type="term" value="P:actin filament polymerization"/>
    <property type="evidence" value="ECO:0007669"/>
    <property type="project" value="TreeGrafter"/>
</dbReference>
<dbReference type="EMBL" id="CAJOBB010024988">
    <property type="protein sequence ID" value="CAF4404923.1"/>
    <property type="molecule type" value="Genomic_DNA"/>
</dbReference>
<evidence type="ECO:0000313" key="3">
    <source>
        <dbReference type="Proteomes" id="UP000663868"/>
    </source>
</evidence>
<comment type="similarity">
    <text evidence="1">Belongs to the strumpellin family.</text>
</comment>
<dbReference type="GO" id="GO:0140285">
    <property type="term" value="P:endosome fission"/>
    <property type="evidence" value="ECO:0007669"/>
    <property type="project" value="TreeGrafter"/>
</dbReference>
<dbReference type="GO" id="GO:0051125">
    <property type="term" value="P:regulation of actin nucleation"/>
    <property type="evidence" value="ECO:0007669"/>
    <property type="project" value="TreeGrafter"/>
</dbReference>
<organism evidence="2 3">
    <name type="scientific">Adineta steineri</name>
    <dbReference type="NCBI Taxonomy" id="433720"/>
    <lineage>
        <taxon>Eukaryota</taxon>
        <taxon>Metazoa</taxon>
        <taxon>Spiralia</taxon>
        <taxon>Gnathifera</taxon>
        <taxon>Rotifera</taxon>
        <taxon>Eurotatoria</taxon>
        <taxon>Bdelloidea</taxon>
        <taxon>Adinetida</taxon>
        <taxon>Adinetidae</taxon>
        <taxon>Adineta</taxon>
    </lineage>
</organism>
<accession>A0A820PI82</accession>